<sequence>MNYNTNYICQYRNHIFLREEEDKLSENEKYFIIDSLYRNDVLNIFNLEDFDEQLINNCINKIYEKIKNYDELKPVLKKLASFFFSDDCELGILLMFSYDYLEHTHPCICEFLETGAIANDKLDKLKDVINKNI</sequence>
<protein>
    <submittedName>
        <fullName evidence="1">Uncharacterized protein</fullName>
    </submittedName>
</protein>
<reference evidence="1" key="1">
    <citation type="journal article" date="2020" name="Nature">
        <title>Giant virus diversity and host interactions through global metagenomics.</title>
        <authorList>
            <person name="Schulz F."/>
            <person name="Roux S."/>
            <person name="Paez-Espino D."/>
            <person name="Jungbluth S."/>
            <person name="Walsh D.A."/>
            <person name="Denef V.J."/>
            <person name="McMahon K.D."/>
            <person name="Konstantinidis K.T."/>
            <person name="Eloe-Fadrosh E.A."/>
            <person name="Kyrpides N.C."/>
            <person name="Woyke T."/>
        </authorList>
    </citation>
    <scope>NUCLEOTIDE SEQUENCE</scope>
    <source>
        <strain evidence="1">GVMAG-M-3300023184-86</strain>
    </source>
</reference>
<evidence type="ECO:0000313" key="1">
    <source>
        <dbReference type="EMBL" id="QHT91659.1"/>
    </source>
</evidence>
<accession>A0A6C0IFS7</accession>
<proteinExistence type="predicted"/>
<name>A0A6C0IFS7_9ZZZZ</name>
<organism evidence="1">
    <name type="scientific">viral metagenome</name>
    <dbReference type="NCBI Taxonomy" id="1070528"/>
    <lineage>
        <taxon>unclassified sequences</taxon>
        <taxon>metagenomes</taxon>
        <taxon>organismal metagenomes</taxon>
    </lineage>
</organism>
<dbReference type="EMBL" id="MN740167">
    <property type="protein sequence ID" value="QHT91659.1"/>
    <property type="molecule type" value="Genomic_DNA"/>
</dbReference>
<dbReference type="AlphaFoldDB" id="A0A6C0IFS7"/>